<dbReference type="EMBL" id="CM042063">
    <property type="protein sequence ID" value="KAI3667762.1"/>
    <property type="molecule type" value="Genomic_DNA"/>
</dbReference>
<comment type="caution">
    <text evidence="1">The sequence shown here is derived from an EMBL/GenBank/DDBJ whole genome shotgun (WGS) entry which is preliminary data.</text>
</comment>
<keyword evidence="2" id="KW-1185">Reference proteome</keyword>
<evidence type="ECO:0000313" key="2">
    <source>
        <dbReference type="Proteomes" id="UP001055879"/>
    </source>
</evidence>
<reference evidence="1 2" key="2">
    <citation type="journal article" date="2022" name="Mol. Ecol. Resour.">
        <title>The genomes of chicory, endive, great burdock and yacon provide insights into Asteraceae paleo-polyploidization history and plant inulin production.</title>
        <authorList>
            <person name="Fan W."/>
            <person name="Wang S."/>
            <person name="Wang H."/>
            <person name="Wang A."/>
            <person name="Jiang F."/>
            <person name="Liu H."/>
            <person name="Zhao H."/>
            <person name="Xu D."/>
            <person name="Zhang Y."/>
        </authorList>
    </citation>
    <scope>NUCLEOTIDE SEQUENCE [LARGE SCALE GENOMIC DNA]</scope>
    <source>
        <strain evidence="2">cv. Niubang</strain>
    </source>
</reference>
<name>A0ACB8XJY4_ARCLA</name>
<evidence type="ECO:0000313" key="1">
    <source>
        <dbReference type="EMBL" id="KAI3667762.1"/>
    </source>
</evidence>
<protein>
    <submittedName>
        <fullName evidence="1">Uncharacterized protein</fullName>
    </submittedName>
</protein>
<accession>A0ACB8XJY4</accession>
<sequence length="522" mass="57446">MINKSPNWVRGHCIGKGSFGTVTLAVNKSDGRHFAVKSVNQTSPHLSQALENEIRILKSLSSPYIVNYLGDDFTSEFSPAVYRNLHMEYMPGGTVADMAEHGEGPTVRSYTRCIVSALSYIHRKNIIHCDVKGRNVLIGGISGAAKLADFGSAAEMGGSIKMTRGSPLWMAPEVVRGEYQGPESDVWSLGCTVIEMVTGKAAWQDRGIDTLCQIGYSDELPELPGHFSGELCDFLCKCLRRDRSERWSCDQLLQHPFLLSCTSFPSWGPTNKKCSPRCVFDWSNTNFSDEESSSSEIRNSNSNFYSSETMNSNSNSNLNSEEVKRRMFFLCCNSAAANWESDGWELVRGAAEEGGPAIAEEETGGSGWPEYGYSGEVVRGGFDDDYGGGGSNNHDDGTSDGWRSRDTYNNYSCCVGEAMTHGLQDPFTTLWSSPELSGSVGALWSSSELSGLVSGIDTSVGYRRIRDFEGLQSMADENRSRESVADENRSRELMATKNQTPEVENRTPEIDNRTPEVENRTP</sequence>
<dbReference type="Proteomes" id="UP001055879">
    <property type="component" value="Linkage Group LG17"/>
</dbReference>
<organism evidence="1 2">
    <name type="scientific">Arctium lappa</name>
    <name type="common">Greater burdock</name>
    <name type="synonym">Lappa major</name>
    <dbReference type="NCBI Taxonomy" id="4217"/>
    <lineage>
        <taxon>Eukaryota</taxon>
        <taxon>Viridiplantae</taxon>
        <taxon>Streptophyta</taxon>
        <taxon>Embryophyta</taxon>
        <taxon>Tracheophyta</taxon>
        <taxon>Spermatophyta</taxon>
        <taxon>Magnoliopsida</taxon>
        <taxon>eudicotyledons</taxon>
        <taxon>Gunneridae</taxon>
        <taxon>Pentapetalae</taxon>
        <taxon>asterids</taxon>
        <taxon>campanulids</taxon>
        <taxon>Asterales</taxon>
        <taxon>Asteraceae</taxon>
        <taxon>Carduoideae</taxon>
        <taxon>Cardueae</taxon>
        <taxon>Arctiinae</taxon>
        <taxon>Arctium</taxon>
    </lineage>
</organism>
<reference evidence="2" key="1">
    <citation type="journal article" date="2022" name="Mol. Ecol. Resour.">
        <title>The genomes of chicory, endive, great burdock and yacon provide insights into Asteraceae palaeo-polyploidization history and plant inulin production.</title>
        <authorList>
            <person name="Fan W."/>
            <person name="Wang S."/>
            <person name="Wang H."/>
            <person name="Wang A."/>
            <person name="Jiang F."/>
            <person name="Liu H."/>
            <person name="Zhao H."/>
            <person name="Xu D."/>
            <person name="Zhang Y."/>
        </authorList>
    </citation>
    <scope>NUCLEOTIDE SEQUENCE [LARGE SCALE GENOMIC DNA]</scope>
    <source>
        <strain evidence="2">cv. Niubang</strain>
    </source>
</reference>
<proteinExistence type="predicted"/>
<gene>
    <name evidence="1" type="ORF">L6452_42831</name>
</gene>